<evidence type="ECO:0000313" key="3">
    <source>
        <dbReference type="EMBL" id="EPR34979.1"/>
    </source>
</evidence>
<dbReference type="InterPro" id="IPR036890">
    <property type="entry name" value="HATPase_C_sf"/>
</dbReference>
<gene>
    <name evidence="3" type="ORF">dsat_2342</name>
</gene>
<dbReference type="EMBL" id="ATHI01000005">
    <property type="protein sequence ID" value="EPR34979.1"/>
    <property type="molecule type" value="Genomic_DNA"/>
</dbReference>
<comment type="caution">
    <text evidence="3">The sequence shown here is derived from an EMBL/GenBank/DDBJ whole genome shotgun (WGS) entry which is preliminary data.</text>
</comment>
<dbReference type="AlphaFoldDB" id="S7UM24"/>
<reference evidence="3 4" key="1">
    <citation type="journal article" date="2013" name="Genome Announc.">
        <title>Draft genome sequences for three mercury-methylating, sulfate-reducing bacteria.</title>
        <authorList>
            <person name="Brown S.D."/>
            <person name="Hurt R.A.Jr."/>
            <person name="Gilmour C.C."/>
            <person name="Elias D.A."/>
        </authorList>
    </citation>
    <scope>NUCLEOTIDE SEQUENCE [LARGE SCALE GENOMIC DNA]</scope>
    <source>
        <strain evidence="3 4">DSM 16529</strain>
    </source>
</reference>
<proteinExistence type="predicted"/>
<keyword evidence="1 3" id="KW-0723">Serine/threonine-protein kinase</keyword>
<dbReference type="Gene3D" id="3.30.565.10">
    <property type="entry name" value="Histidine kinase-like ATPase, C-terminal domain"/>
    <property type="match status" value="1"/>
</dbReference>
<dbReference type="PANTHER" id="PTHR35526:SF3">
    <property type="entry name" value="ANTI-SIGMA-F FACTOR RSBW"/>
    <property type="match status" value="1"/>
</dbReference>
<keyword evidence="3" id="KW-0418">Kinase</keyword>
<keyword evidence="4" id="KW-1185">Reference proteome</keyword>
<dbReference type="eggNOG" id="COG2172">
    <property type="taxonomic scope" value="Bacteria"/>
</dbReference>
<dbReference type="SUPFAM" id="SSF55874">
    <property type="entry name" value="ATPase domain of HSP90 chaperone/DNA topoisomerase II/histidine kinase"/>
    <property type="match status" value="1"/>
</dbReference>
<dbReference type="Proteomes" id="UP000014975">
    <property type="component" value="Unassembled WGS sequence"/>
</dbReference>
<sequence length="246" mass="26686">MLVTLRRLGMVVFQATADVENIDHICAISERFLRQECGEVDTFDLSLALREALSNAMLHGCAGRQGAKVFCELTLTDDVLTVLVRDPGPGFDWRALPRREPEPDDEHGRGFHLIRAHADTVNFNEAGNELTFSKRYDCAGRPQSSVSATADGITFRPGRDLVASTVEGVRVEIAGLLAESEPRLTMDLDGVGMVDSLGMGLFVAVHNTLRARGGGLSLINVAPRIHALLHAMRLTSHFAVQKAGEG</sequence>
<dbReference type="PATRIC" id="fig|1121439.3.peg.734"/>
<dbReference type="eggNOG" id="COG1366">
    <property type="taxonomic scope" value="Bacteria"/>
</dbReference>
<organism evidence="3 4">
    <name type="scientific">Alkalidesulfovibrio alkalitolerans DSM 16529</name>
    <dbReference type="NCBI Taxonomy" id="1121439"/>
    <lineage>
        <taxon>Bacteria</taxon>
        <taxon>Pseudomonadati</taxon>
        <taxon>Thermodesulfobacteriota</taxon>
        <taxon>Desulfovibrionia</taxon>
        <taxon>Desulfovibrionales</taxon>
        <taxon>Desulfovibrionaceae</taxon>
        <taxon>Alkalidesulfovibrio</taxon>
    </lineage>
</organism>
<evidence type="ECO:0000259" key="2">
    <source>
        <dbReference type="PROSITE" id="PS50801"/>
    </source>
</evidence>
<dbReference type="Pfam" id="PF13581">
    <property type="entry name" value="HATPase_c_2"/>
    <property type="match status" value="1"/>
</dbReference>
<accession>S7UM24</accession>
<dbReference type="GO" id="GO:0004674">
    <property type="term" value="F:protein serine/threonine kinase activity"/>
    <property type="evidence" value="ECO:0007669"/>
    <property type="project" value="UniProtKB-KW"/>
</dbReference>
<evidence type="ECO:0000313" key="4">
    <source>
        <dbReference type="Proteomes" id="UP000014975"/>
    </source>
</evidence>
<feature type="domain" description="STAS" evidence="2">
    <location>
        <begin position="160"/>
        <end position="246"/>
    </location>
</feature>
<evidence type="ECO:0000256" key="1">
    <source>
        <dbReference type="ARBA" id="ARBA00022527"/>
    </source>
</evidence>
<dbReference type="CDD" id="cd16936">
    <property type="entry name" value="HATPase_RsbW-like"/>
    <property type="match status" value="1"/>
</dbReference>
<dbReference type="OrthoDB" id="254943at2"/>
<dbReference type="InterPro" id="IPR050267">
    <property type="entry name" value="Anti-sigma-factor_SerPK"/>
</dbReference>
<dbReference type="InterPro" id="IPR036513">
    <property type="entry name" value="STAS_dom_sf"/>
</dbReference>
<dbReference type="Gene3D" id="3.30.750.24">
    <property type="entry name" value="STAS domain"/>
    <property type="match status" value="1"/>
</dbReference>
<dbReference type="InterPro" id="IPR003594">
    <property type="entry name" value="HATPase_dom"/>
</dbReference>
<name>S7UM24_9BACT</name>
<keyword evidence="3" id="KW-0808">Transferase</keyword>
<dbReference type="InterPro" id="IPR002645">
    <property type="entry name" value="STAS_dom"/>
</dbReference>
<protein>
    <submittedName>
        <fullName evidence="3">Putative anti-sigma regulatory factor, serine/threonine protein kinase</fullName>
    </submittedName>
</protein>
<dbReference type="SUPFAM" id="SSF52091">
    <property type="entry name" value="SpoIIaa-like"/>
    <property type="match status" value="1"/>
</dbReference>
<dbReference type="STRING" id="1121439.dsat_2342"/>
<dbReference type="PANTHER" id="PTHR35526">
    <property type="entry name" value="ANTI-SIGMA-F FACTOR RSBW-RELATED"/>
    <property type="match status" value="1"/>
</dbReference>
<dbReference type="Pfam" id="PF01740">
    <property type="entry name" value="STAS"/>
    <property type="match status" value="1"/>
</dbReference>
<dbReference type="CDD" id="cd07043">
    <property type="entry name" value="STAS_anti-anti-sigma_factors"/>
    <property type="match status" value="1"/>
</dbReference>
<dbReference type="RefSeq" id="WP_020886228.1">
    <property type="nucleotide sequence ID" value="NZ_ATHI01000005.1"/>
</dbReference>
<dbReference type="PROSITE" id="PS50801">
    <property type="entry name" value="STAS"/>
    <property type="match status" value="1"/>
</dbReference>